<keyword evidence="1" id="KW-1133">Transmembrane helix</keyword>
<reference evidence="3 4" key="1">
    <citation type="journal article" date="2015" name="Nature">
        <title>rRNA introns, odd ribosomes, and small enigmatic genomes across a large radiation of phyla.</title>
        <authorList>
            <person name="Brown C.T."/>
            <person name="Hug L.A."/>
            <person name="Thomas B.C."/>
            <person name="Sharon I."/>
            <person name="Castelle C.J."/>
            <person name="Singh A."/>
            <person name="Wilkins M.J."/>
            <person name="Williams K.H."/>
            <person name="Banfield J.F."/>
        </authorList>
    </citation>
    <scope>NUCLEOTIDE SEQUENCE [LARGE SCALE GENOMIC DNA]</scope>
</reference>
<keyword evidence="1" id="KW-0472">Membrane</keyword>
<dbReference type="Gene3D" id="2.30.42.10">
    <property type="match status" value="1"/>
</dbReference>
<feature type="domain" description="PDZ" evidence="2">
    <location>
        <begin position="314"/>
        <end position="386"/>
    </location>
</feature>
<feature type="transmembrane region" description="Helical" evidence="1">
    <location>
        <begin position="32"/>
        <end position="55"/>
    </location>
</feature>
<sequence>MLNKKTEEKKVAPHLPKEVRLKGQDAIVKENWFLQLFILAVVFGFVSGLVGGMVVNSRFFDNWLWGQDGLGNPATTSSRIESGNLSYENLKRESFSAVFDFYPAAALNKDGFLDPSLKVGSGFFLTSNGYAAASKIILEKFNRKDLVVVDQDKKIYTLEKVAADPVSDLAIVKVNREGASTLSFAGEDDVYSDLDVWLPFLNSGLYQTKVLDADYWIPRIHADYYLNSEKIYRLGLLKNSLDKKSSGIPVVNLRGQTVGMLLGIDASSNFNSFVKSAVISSALKQVLENGIIRRNYLGLQYQEAGEVTGNKKTNRNGVILVNNPFTGAGFVDKKSPLFTVGLKAGDNVLNINDEVISSVRSLPEILLDYSPGSKVKIKYSRDGIEKIEEVILGQISSK</sequence>
<dbReference type="Gene3D" id="2.40.10.120">
    <property type="match status" value="1"/>
</dbReference>
<dbReference type="EMBL" id="LCDO01000005">
    <property type="protein sequence ID" value="KKS56860.1"/>
    <property type="molecule type" value="Genomic_DNA"/>
</dbReference>
<organism evidence="3 4">
    <name type="scientific">Candidatus Magasanikbacteria bacterium GW2011_GWA2_42_32</name>
    <dbReference type="NCBI Taxonomy" id="1619039"/>
    <lineage>
        <taxon>Bacteria</taxon>
        <taxon>Candidatus Magasanikiibacteriota</taxon>
    </lineage>
</organism>
<dbReference type="InterPro" id="IPR001478">
    <property type="entry name" value="PDZ"/>
</dbReference>
<dbReference type="PRINTS" id="PR00834">
    <property type="entry name" value="PROTEASES2C"/>
</dbReference>
<dbReference type="SUPFAM" id="SSF50156">
    <property type="entry name" value="PDZ domain-like"/>
    <property type="match status" value="1"/>
</dbReference>
<dbReference type="GO" id="GO:0004252">
    <property type="term" value="F:serine-type endopeptidase activity"/>
    <property type="evidence" value="ECO:0007669"/>
    <property type="project" value="InterPro"/>
</dbReference>
<accession>A0A0G1A763</accession>
<comment type="caution">
    <text evidence="3">The sequence shown here is derived from an EMBL/GenBank/DDBJ whole genome shotgun (WGS) entry which is preliminary data.</text>
</comment>
<evidence type="ECO:0000313" key="4">
    <source>
        <dbReference type="Proteomes" id="UP000034837"/>
    </source>
</evidence>
<dbReference type="GO" id="GO:0006508">
    <property type="term" value="P:proteolysis"/>
    <property type="evidence" value="ECO:0007669"/>
    <property type="project" value="UniProtKB-KW"/>
</dbReference>
<dbReference type="Proteomes" id="UP000034837">
    <property type="component" value="Unassembled WGS sequence"/>
</dbReference>
<keyword evidence="3" id="KW-0645">Protease</keyword>
<gene>
    <name evidence="3" type="ORF">UV20_C0005G0025</name>
</gene>
<dbReference type="InterPro" id="IPR009003">
    <property type="entry name" value="Peptidase_S1_PA"/>
</dbReference>
<dbReference type="Pfam" id="PF13180">
    <property type="entry name" value="PDZ_2"/>
    <property type="match status" value="1"/>
</dbReference>
<name>A0A0G1A763_9BACT</name>
<dbReference type="SUPFAM" id="SSF50494">
    <property type="entry name" value="Trypsin-like serine proteases"/>
    <property type="match status" value="1"/>
</dbReference>
<evidence type="ECO:0000313" key="3">
    <source>
        <dbReference type="EMBL" id="KKS56860.1"/>
    </source>
</evidence>
<dbReference type="InterPro" id="IPR001940">
    <property type="entry name" value="Peptidase_S1C"/>
</dbReference>
<evidence type="ECO:0000256" key="1">
    <source>
        <dbReference type="SAM" id="Phobius"/>
    </source>
</evidence>
<proteinExistence type="predicted"/>
<keyword evidence="3" id="KW-0378">Hydrolase</keyword>
<protein>
    <submittedName>
        <fullName evidence="3">Serine protease DO-like protein protease</fullName>
    </submittedName>
</protein>
<keyword evidence="1" id="KW-0812">Transmembrane</keyword>
<evidence type="ECO:0000259" key="2">
    <source>
        <dbReference type="Pfam" id="PF13180"/>
    </source>
</evidence>
<dbReference type="InterPro" id="IPR036034">
    <property type="entry name" value="PDZ_sf"/>
</dbReference>
<dbReference type="AlphaFoldDB" id="A0A0G1A763"/>